<sequence length="158" mass="17017">MAFLLPGLRRGLVLSTPFILSAPLLVQTMRRPILCDGPDPLSKITSDLKNKYAGEAQTPLIKTSGAPNPRAIRQVSMGSILGVLVGLGVSVFSKPLAILIGLGIVCVQLLESRGIHLVPYSFLQRRLKETNVRSLIQDNVAFKLSFGATFALAAFAEF</sequence>
<evidence type="ECO:0000256" key="2">
    <source>
        <dbReference type="ARBA" id="ARBA00009160"/>
    </source>
</evidence>
<dbReference type="InterPro" id="IPR007014">
    <property type="entry name" value="FUN14"/>
</dbReference>
<dbReference type="Proteomes" id="UP000799764">
    <property type="component" value="Unassembled WGS sequence"/>
</dbReference>
<keyword evidence="5" id="KW-0472">Membrane</keyword>
<evidence type="ECO:0000256" key="1">
    <source>
        <dbReference type="ARBA" id="ARBA00004370"/>
    </source>
</evidence>
<reference evidence="7" key="1">
    <citation type="journal article" date="2020" name="Stud. Mycol.">
        <title>101 Dothideomycetes genomes: a test case for predicting lifestyles and emergence of pathogens.</title>
        <authorList>
            <person name="Haridas S."/>
            <person name="Albert R."/>
            <person name="Binder M."/>
            <person name="Bloem J."/>
            <person name="Labutti K."/>
            <person name="Salamov A."/>
            <person name="Andreopoulos B."/>
            <person name="Baker S."/>
            <person name="Barry K."/>
            <person name="Bills G."/>
            <person name="Bluhm B."/>
            <person name="Cannon C."/>
            <person name="Castanera R."/>
            <person name="Culley D."/>
            <person name="Daum C."/>
            <person name="Ezra D."/>
            <person name="Gonzalez J."/>
            <person name="Henrissat B."/>
            <person name="Kuo A."/>
            <person name="Liang C."/>
            <person name="Lipzen A."/>
            <person name="Lutzoni F."/>
            <person name="Magnuson J."/>
            <person name="Mondo S."/>
            <person name="Nolan M."/>
            <person name="Ohm R."/>
            <person name="Pangilinan J."/>
            <person name="Park H.-J."/>
            <person name="Ramirez L."/>
            <person name="Alfaro M."/>
            <person name="Sun H."/>
            <person name="Tritt A."/>
            <person name="Yoshinaga Y."/>
            <person name="Zwiers L.-H."/>
            <person name="Turgeon B."/>
            <person name="Goodwin S."/>
            <person name="Spatafora J."/>
            <person name="Crous P."/>
            <person name="Grigoriev I."/>
        </authorList>
    </citation>
    <scope>NUCLEOTIDE SEQUENCE</scope>
    <source>
        <strain evidence="7">CBS 690.94</strain>
    </source>
</reference>
<comment type="similarity">
    <text evidence="2">Belongs to the FUN14 family.</text>
</comment>
<proteinExistence type="inferred from homology"/>
<dbReference type="EMBL" id="MU001498">
    <property type="protein sequence ID" value="KAF2446390.1"/>
    <property type="molecule type" value="Genomic_DNA"/>
</dbReference>
<keyword evidence="4" id="KW-1133">Transmembrane helix</keyword>
<comment type="caution">
    <text evidence="7">The sequence shown here is derived from an EMBL/GenBank/DDBJ whole genome shotgun (WGS) entry which is preliminary data.</text>
</comment>
<evidence type="ECO:0000256" key="3">
    <source>
        <dbReference type="ARBA" id="ARBA00022692"/>
    </source>
</evidence>
<keyword evidence="6" id="KW-0732">Signal</keyword>
<dbReference type="OrthoDB" id="3990500at2759"/>
<name>A0A9P4UDQ2_9PLEO</name>
<dbReference type="Pfam" id="PF04930">
    <property type="entry name" value="FUN14"/>
    <property type="match status" value="1"/>
</dbReference>
<evidence type="ECO:0000313" key="7">
    <source>
        <dbReference type="EMBL" id="KAF2446390.1"/>
    </source>
</evidence>
<keyword evidence="8" id="KW-1185">Reference proteome</keyword>
<gene>
    <name evidence="7" type="ORF">P171DRAFT_430553</name>
</gene>
<dbReference type="GO" id="GO:0016020">
    <property type="term" value="C:membrane"/>
    <property type="evidence" value="ECO:0007669"/>
    <property type="project" value="UniProtKB-SubCell"/>
</dbReference>
<accession>A0A9P4UDQ2</accession>
<evidence type="ECO:0000313" key="8">
    <source>
        <dbReference type="Proteomes" id="UP000799764"/>
    </source>
</evidence>
<keyword evidence="3" id="KW-0812">Transmembrane</keyword>
<organism evidence="7 8">
    <name type="scientific">Karstenula rhodostoma CBS 690.94</name>
    <dbReference type="NCBI Taxonomy" id="1392251"/>
    <lineage>
        <taxon>Eukaryota</taxon>
        <taxon>Fungi</taxon>
        <taxon>Dikarya</taxon>
        <taxon>Ascomycota</taxon>
        <taxon>Pezizomycotina</taxon>
        <taxon>Dothideomycetes</taxon>
        <taxon>Pleosporomycetidae</taxon>
        <taxon>Pleosporales</taxon>
        <taxon>Massarineae</taxon>
        <taxon>Didymosphaeriaceae</taxon>
        <taxon>Karstenula</taxon>
    </lineage>
</organism>
<feature type="chain" id="PRO_5040423152" evidence="6">
    <location>
        <begin position="16"/>
        <end position="158"/>
    </location>
</feature>
<evidence type="ECO:0000256" key="4">
    <source>
        <dbReference type="ARBA" id="ARBA00022989"/>
    </source>
</evidence>
<comment type="subcellular location">
    <subcellularLocation>
        <location evidence="1">Membrane</location>
    </subcellularLocation>
</comment>
<dbReference type="AlphaFoldDB" id="A0A9P4UDQ2"/>
<evidence type="ECO:0000256" key="6">
    <source>
        <dbReference type="SAM" id="SignalP"/>
    </source>
</evidence>
<protein>
    <submittedName>
        <fullName evidence="7">Uncharacterized protein</fullName>
    </submittedName>
</protein>
<evidence type="ECO:0000256" key="5">
    <source>
        <dbReference type="ARBA" id="ARBA00023136"/>
    </source>
</evidence>
<feature type="signal peptide" evidence="6">
    <location>
        <begin position="1"/>
        <end position="15"/>
    </location>
</feature>